<dbReference type="PANTHER" id="PTHR30443">
    <property type="entry name" value="INNER MEMBRANE PROTEIN"/>
    <property type="match status" value="1"/>
</dbReference>
<evidence type="ECO:0000256" key="3">
    <source>
        <dbReference type="ARBA" id="ARBA00022519"/>
    </source>
</evidence>
<dbReference type="Gene3D" id="3.40.720.10">
    <property type="entry name" value="Alkaline Phosphatase, subunit A"/>
    <property type="match status" value="1"/>
</dbReference>
<reference evidence="11 12" key="1">
    <citation type="submission" date="2016-10" db="EMBL/GenBank/DDBJ databases">
        <authorList>
            <person name="de Groot N.N."/>
        </authorList>
    </citation>
    <scope>NUCLEOTIDE SEQUENCE [LARGE SCALE GENOMIC DNA]</scope>
    <source>
        <strain evidence="11 12">TC2-24</strain>
    </source>
</reference>
<gene>
    <name evidence="11" type="ORF">SAMN04487850_0698</name>
</gene>
<dbReference type="SUPFAM" id="SSF53649">
    <property type="entry name" value="Alkaline phosphatase-like"/>
    <property type="match status" value="1"/>
</dbReference>
<evidence type="ECO:0000313" key="12">
    <source>
        <dbReference type="Proteomes" id="UP000199373"/>
    </source>
</evidence>
<dbReference type="PANTHER" id="PTHR30443:SF2">
    <property type="entry name" value="PHOSPHOETHANOLAMINE TRANSFERASE EPTC"/>
    <property type="match status" value="1"/>
</dbReference>
<comment type="subcellular location">
    <subcellularLocation>
        <location evidence="1">Cell inner membrane</location>
        <topology evidence="1">Multi-pass membrane protein</topology>
    </subcellularLocation>
</comment>
<feature type="domain" description="Sulfatase N-terminal" evidence="9">
    <location>
        <begin position="261"/>
        <end position="565"/>
    </location>
</feature>
<evidence type="ECO:0000256" key="7">
    <source>
        <dbReference type="ARBA" id="ARBA00023136"/>
    </source>
</evidence>
<dbReference type="InterPro" id="IPR058130">
    <property type="entry name" value="PEA_transf_C"/>
</dbReference>
<dbReference type="Pfam" id="PF00884">
    <property type="entry name" value="Sulfatase"/>
    <property type="match status" value="1"/>
</dbReference>
<proteinExistence type="predicted"/>
<evidence type="ECO:0000256" key="2">
    <source>
        <dbReference type="ARBA" id="ARBA00022475"/>
    </source>
</evidence>
<dbReference type="RefSeq" id="WP_091914695.1">
    <property type="nucleotide sequence ID" value="NZ_FOIQ01000001.1"/>
</dbReference>
<name>A0A1I0MIS5_9BACT</name>
<dbReference type="GO" id="GO:0005886">
    <property type="term" value="C:plasma membrane"/>
    <property type="evidence" value="ECO:0007669"/>
    <property type="project" value="UniProtKB-SubCell"/>
</dbReference>
<evidence type="ECO:0000259" key="10">
    <source>
        <dbReference type="Pfam" id="PF08019"/>
    </source>
</evidence>
<evidence type="ECO:0000313" key="11">
    <source>
        <dbReference type="EMBL" id="SEV88172.1"/>
    </source>
</evidence>
<dbReference type="CDD" id="cd16017">
    <property type="entry name" value="LptA"/>
    <property type="match status" value="1"/>
</dbReference>
<feature type="domain" description="Phosphoethanolamine transferase N-terminal" evidence="10">
    <location>
        <begin position="69"/>
        <end position="185"/>
    </location>
</feature>
<dbReference type="InterPro" id="IPR017850">
    <property type="entry name" value="Alkaline_phosphatase_core_sf"/>
</dbReference>
<keyword evidence="3" id="KW-0997">Cell inner membrane</keyword>
<keyword evidence="6 8" id="KW-1133">Transmembrane helix</keyword>
<dbReference type="GO" id="GO:0009244">
    <property type="term" value="P:lipopolysaccharide core region biosynthetic process"/>
    <property type="evidence" value="ECO:0007669"/>
    <property type="project" value="TreeGrafter"/>
</dbReference>
<feature type="transmembrane region" description="Helical" evidence="8">
    <location>
        <begin position="86"/>
        <end position="106"/>
    </location>
</feature>
<evidence type="ECO:0000256" key="1">
    <source>
        <dbReference type="ARBA" id="ARBA00004429"/>
    </source>
</evidence>
<evidence type="ECO:0000256" key="5">
    <source>
        <dbReference type="ARBA" id="ARBA00022692"/>
    </source>
</evidence>
<evidence type="ECO:0000256" key="8">
    <source>
        <dbReference type="SAM" id="Phobius"/>
    </source>
</evidence>
<feature type="transmembrane region" description="Helical" evidence="8">
    <location>
        <begin position="24"/>
        <end position="46"/>
    </location>
</feature>
<evidence type="ECO:0000256" key="6">
    <source>
        <dbReference type="ARBA" id="ARBA00022989"/>
    </source>
</evidence>
<dbReference type="InterPro" id="IPR012549">
    <property type="entry name" value="EptA-like_N"/>
</dbReference>
<evidence type="ECO:0000256" key="4">
    <source>
        <dbReference type="ARBA" id="ARBA00022679"/>
    </source>
</evidence>
<keyword evidence="5 8" id="KW-0812">Transmembrane</keyword>
<dbReference type="InterPro" id="IPR000917">
    <property type="entry name" value="Sulfatase_N"/>
</dbReference>
<protein>
    <submittedName>
        <fullName evidence="11">Heptose-I-phosphate ethanolaminephosphotransferase</fullName>
    </submittedName>
</protein>
<dbReference type="EMBL" id="FOIQ01000001">
    <property type="protein sequence ID" value="SEV88172.1"/>
    <property type="molecule type" value="Genomic_DNA"/>
</dbReference>
<dbReference type="Proteomes" id="UP000199373">
    <property type="component" value="Unassembled WGS sequence"/>
</dbReference>
<keyword evidence="2" id="KW-1003">Cell membrane</keyword>
<accession>A0A1I0MIS5</accession>
<keyword evidence="4 11" id="KW-0808">Transferase</keyword>
<organism evidence="11 12">
    <name type="scientific">Prevotella aff. ruminicola Tc2-24</name>
    <dbReference type="NCBI Taxonomy" id="81582"/>
    <lineage>
        <taxon>Bacteria</taxon>
        <taxon>Pseudomonadati</taxon>
        <taxon>Bacteroidota</taxon>
        <taxon>Bacteroidia</taxon>
        <taxon>Bacteroidales</taxon>
        <taxon>Prevotellaceae</taxon>
        <taxon>Prevotella</taxon>
    </lineage>
</organism>
<keyword evidence="12" id="KW-1185">Reference proteome</keyword>
<feature type="transmembrane region" description="Helical" evidence="8">
    <location>
        <begin position="58"/>
        <end position="79"/>
    </location>
</feature>
<feature type="transmembrane region" description="Helical" evidence="8">
    <location>
        <begin position="171"/>
        <end position="192"/>
    </location>
</feature>
<dbReference type="AlphaFoldDB" id="A0A1I0MIS5"/>
<keyword evidence="7 8" id="KW-0472">Membrane</keyword>
<feature type="transmembrane region" description="Helical" evidence="8">
    <location>
        <begin position="139"/>
        <end position="159"/>
    </location>
</feature>
<sequence>MNHHLLQTIKQISTKGITCITTPVYWNIPLFALSILMLGGFDLLYYQHLYHEYKTCDILSGYAEMIFMAYLINVVCYLLRKTRIHLLLYVILFVVYIVNFYLRYSFGTDISPKILLLMFETNTKEVSGFFKTYMMTDGMLKTVGAFVIVLTMIIVGERFRKAISKRLNLPVIRCLLTVLVLTGVICGATAIGRYAGLIKCRNTYEAERWLMNVPFRYGMPMPNLCYSLSAIHLAGQDLDSMIRATEEAIKDVSCENGDSLNIIVVIGESYNKYHASLYGYTLDTTPYQCEERTEDRLCAFSRVKSPHNMTSIVLKNVLCSNNVHENERWYDYPYFPAIFKKAGYDVWLWDNQYKWNPDAAWAFTLNSVMFNERIQQLSYTAINESGAPYDGGLITDFEKKTKGRLGKRNLIIFHLGGQHFLATTQYPHVPEYQVFTAKDVKDNAPYLNEESRQRIAEYANATRYNDAVIHQIMTMEKETNALLIYFPDHGEEVYDYRDFYGRQILSQDQITPELIKNQIEIPFIVWCSEKWKQSHTAEWETIKQAADREFTTDNVCHMLFRLAGIKTMSYKAERDLLSPEFIPQTKAYNMLSL</sequence>
<evidence type="ECO:0000259" key="9">
    <source>
        <dbReference type="Pfam" id="PF00884"/>
    </source>
</evidence>
<dbReference type="InterPro" id="IPR040423">
    <property type="entry name" value="PEA_transferase"/>
</dbReference>
<dbReference type="Pfam" id="PF08019">
    <property type="entry name" value="EptA_B_N"/>
    <property type="match status" value="1"/>
</dbReference>
<dbReference type="GO" id="GO:0016776">
    <property type="term" value="F:phosphotransferase activity, phosphate group as acceptor"/>
    <property type="evidence" value="ECO:0007669"/>
    <property type="project" value="TreeGrafter"/>
</dbReference>